<organism evidence="3 4">
    <name type="scientific">Aeoliella straminimaris</name>
    <dbReference type="NCBI Taxonomy" id="2954799"/>
    <lineage>
        <taxon>Bacteria</taxon>
        <taxon>Pseudomonadati</taxon>
        <taxon>Planctomycetota</taxon>
        <taxon>Planctomycetia</taxon>
        <taxon>Pirellulales</taxon>
        <taxon>Lacipirellulaceae</taxon>
        <taxon>Aeoliella</taxon>
    </lineage>
</organism>
<evidence type="ECO:0000313" key="3">
    <source>
        <dbReference type="EMBL" id="MCO6044371.1"/>
    </source>
</evidence>
<evidence type="ECO:0000313" key="4">
    <source>
        <dbReference type="Proteomes" id="UP001155241"/>
    </source>
</evidence>
<proteinExistence type="predicted"/>
<feature type="region of interest" description="Disordered" evidence="1">
    <location>
        <begin position="1"/>
        <end position="23"/>
    </location>
</feature>
<dbReference type="RefSeq" id="WP_252852473.1">
    <property type="nucleotide sequence ID" value="NZ_JAMXLR010000036.1"/>
</dbReference>
<feature type="region of interest" description="Disordered" evidence="1">
    <location>
        <begin position="134"/>
        <end position="154"/>
    </location>
</feature>
<comment type="caution">
    <text evidence="3">The sequence shown here is derived from an EMBL/GenBank/DDBJ whole genome shotgun (WGS) entry which is preliminary data.</text>
</comment>
<dbReference type="InterPro" id="IPR018745">
    <property type="entry name" value="MpsC"/>
</dbReference>
<sequence>MTDAHSQITQELAQMASSSQRQRTGLAPKAVTVSFCEDTLTLTLHEALTPAEQVLVRTPQGAAQVQEFHRQLFSSDSESMRKAIKRITGREVRETTAEIETTMGAVVHAFTTGAMVQVFLLTPTNAAYTGTDRVSLESADEDGRHPADERQSSE</sequence>
<dbReference type="EMBL" id="JAMXLR010000036">
    <property type="protein sequence ID" value="MCO6044371.1"/>
    <property type="molecule type" value="Genomic_DNA"/>
</dbReference>
<evidence type="ECO:0000256" key="1">
    <source>
        <dbReference type="SAM" id="MobiDB-lite"/>
    </source>
</evidence>
<dbReference type="Pfam" id="PF10057">
    <property type="entry name" value="MpsC"/>
    <property type="match status" value="1"/>
</dbReference>
<name>A0A9X2FH28_9BACT</name>
<feature type="compositionally biased region" description="Basic and acidic residues" evidence="1">
    <location>
        <begin position="141"/>
        <end position="154"/>
    </location>
</feature>
<keyword evidence="4" id="KW-1185">Reference proteome</keyword>
<accession>A0A9X2FH28</accession>
<dbReference type="AlphaFoldDB" id="A0A9X2FH28"/>
<reference evidence="3" key="1">
    <citation type="submission" date="2022-06" db="EMBL/GenBank/DDBJ databases">
        <title>Aeoliella straminimaris, a novel planctomycete from sediments.</title>
        <authorList>
            <person name="Vitorino I.R."/>
            <person name="Lage O.M."/>
        </authorList>
    </citation>
    <scope>NUCLEOTIDE SEQUENCE</scope>
    <source>
        <strain evidence="3">ICT_H6.2</strain>
    </source>
</reference>
<evidence type="ECO:0000259" key="2">
    <source>
        <dbReference type="Pfam" id="PF10057"/>
    </source>
</evidence>
<feature type="domain" description="Na+-translocating membrane potential-generating system MpsC" evidence="2">
    <location>
        <begin position="6"/>
        <end position="111"/>
    </location>
</feature>
<dbReference type="Proteomes" id="UP001155241">
    <property type="component" value="Unassembled WGS sequence"/>
</dbReference>
<gene>
    <name evidence="3" type="ORF">NG895_10680</name>
</gene>
<protein>
    <submittedName>
        <fullName evidence="3">DUF2294 domain-containing protein</fullName>
    </submittedName>
</protein>